<keyword evidence="2" id="KW-1185">Reference proteome</keyword>
<dbReference type="Proteomes" id="UP000198670">
    <property type="component" value="Unassembled WGS sequence"/>
</dbReference>
<name>A0A1I3V2U0_9SPHI</name>
<dbReference type="EMBL" id="FOQO01000015">
    <property type="protein sequence ID" value="SFJ89555.1"/>
    <property type="molecule type" value="Genomic_DNA"/>
</dbReference>
<protein>
    <submittedName>
        <fullName evidence="1">Uncharacterized protein</fullName>
    </submittedName>
</protein>
<evidence type="ECO:0000313" key="1">
    <source>
        <dbReference type="EMBL" id="SFJ89555.1"/>
    </source>
</evidence>
<dbReference type="STRING" id="1477437.SAMN05444682_115164"/>
<reference evidence="1 2" key="1">
    <citation type="submission" date="2016-10" db="EMBL/GenBank/DDBJ databases">
        <authorList>
            <person name="de Groot N.N."/>
        </authorList>
    </citation>
    <scope>NUCLEOTIDE SEQUENCE [LARGE SCALE GENOMIC DNA]</scope>
    <source>
        <strain evidence="1 2">RK1</strain>
    </source>
</reference>
<proteinExistence type="predicted"/>
<sequence>MNSIRNAIKLRDWHGREVLVRPEILSNGREIFIDAQGLATDTCRVCSTIYTGWSGRERMCRSCCREQYS</sequence>
<organism evidence="1 2">
    <name type="scientific">Parapedobacter indicus</name>
    <dbReference type="NCBI Taxonomy" id="1477437"/>
    <lineage>
        <taxon>Bacteria</taxon>
        <taxon>Pseudomonadati</taxon>
        <taxon>Bacteroidota</taxon>
        <taxon>Sphingobacteriia</taxon>
        <taxon>Sphingobacteriales</taxon>
        <taxon>Sphingobacteriaceae</taxon>
        <taxon>Parapedobacter</taxon>
    </lineage>
</organism>
<evidence type="ECO:0000313" key="2">
    <source>
        <dbReference type="Proteomes" id="UP000198670"/>
    </source>
</evidence>
<dbReference type="AlphaFoldDB" id="A0A1I3V2U0"/>
<gene>
    <name evidence="1" type="ORF">SAMN05444682_115164</name>
</gene>
<accession>A0A1I3V2U0</accession>